<dbReference type="Proteomes" id="UP000298663">
    <property type="component" value="Unassembled WGS sequence"/>
</dbReference>
<organism evidence="2 3">
    <name type="scientific">Steinernema carpocapsae</name>
    <name type="common">Entomopathogenic nematode</name>
    <dbReference type="NCBI Taxonomy" id="34508"/>
    <lineage>
        <taxon>Eukaryota</taxon>
        <taxon>Metazoa</taxon>
        <taxon>Ecdysozoa</taxon>
        <taxon>Nematoda</taxon>
        <taxon>Chromadorea</taxon>
        <taxon>Rhabditida</taxon>
        <taxon>Tylenchina</taxon>
        <taxon>Panagrolaimomorpha</taxon>
        <taxon>Strongyloidoidea</taxon>
        <taxon>Steinernematidae</taxon>
        <taxon>Steinernema</taxon>
    </lineage>
</organism>
<name>A0A4U5M0K1_STECR</name>
<feature type="transmembrane region" description="Helical" evidence="1">
    <location>
        <begin position="6"/>
        <end position="24"/>
    </location>
</feature>
<comment type="caution">
    <text evidence="2">The sequence shown here is derived from an EMBL/GenBank/DDBJ whole genome shotgun (WGS) entry which is preliminary data.</text>
</comment>
<proteinExistence type="predicted"/>
<dbReference type="PANTHER" id="PTHR22943">
    <property type="entry name" value="7-TRANSMEMBRANE DOMAIN RECEPTOR C.ELEGANS"/>
    <property type="match status" value="1"/>
</dbReference>
<feature type="transmembrane region" description="Helical" evidence="1">
    <location>
        <begin position="40"/>
        <end position="61"/>
    </location>
</feature>
<dbReference type="InterPro" id="IPR019422">
    <property type="entry name" value="7TM_GPCR_serpentine_rcpt_Srh"/>
</dbReference>
<evidence type="ECO:0000313" key="3">
    <source>
        <dbReference type="Proteomes" id="UP000298663"/>
    </source>
</evidence>
<protein>
    <recommendedName>
        <fullName evidence="4">G-protein coupled receptors family 1 profile domain-containing protein</fullName>
    </recommendedName>
</protein>
<keyword evidence="1" id="KW-0812">Transmembrane</keyword>
<feature type="transmembrane region" description="Helical" evidence="1">
    <location>
        <begin position="96"/>
        <end position="119"/>
    </location>
</feature>
<evidence type="ECO:0000313" key="2">
    <source>
        <dbReference type="EMBL" id="TKR62174.1"/>
    </source>
</evidence>
<evidence type="ECO:0000256" key="1">
    <source>
        <dbReference type="SAM" id="Phobius"/>
    </source>
</evidence>
<keyword evidence="1" id="KW-1133">Transmembrane helix</keyword>
<keyword evidence="1" id="KW-0472">Membrane</keyword>
<feature type="transmembrane region" description="Helical" evidence="1">
    <location>
        <begin position="183"/>
        <end position="202"/>
    </location>
</feature>
<reference evidence="2 3" key="1">
    <citation type="journal article" date="2015" name="Genome Biol.">
        <title>Comparative genomics of Steinernema reveals deeply conserved gene regulatory networks.</title>
        <authorList>
            <person name="Dillman A.R."/>
            <person name="Macchietto M."/>
            <person name="Porter C.F."/>
            <person name="Rogers A."/>
            <person name="Williams B."/>
            <person name="Antoshechkin I."/>
            <person name="Lee M.M."/>
            <person name="Goodwin Z."/>
            <person name="Lu X."/>
            <person name="Lewis E.E."/>
            <person name="Goodrich-Blair H."/>
            <person name="Stock S.P."/>
            <person name="Adams B.J."/>
            <person name="Sternberg P.W."/>
            <person name="Mortazavi A."/>
        </authorList>
    </citation>
    <scope>NUCLEOTIDE SEQUENCE [LARGE SCALE GENOMIC DNA]</scope>
    <source>
        <strain evidence="2 3">ALL</strain>
    </source>
</reference>
<gene>
    <name evidence="2" type="ORF">L596_026168</name>
</gene>
<dbReference type="Pfam" id="PF10318">
    <property type="entry name" value="7TM_GPCR_Srh"/>
    <property type="match status" value="1"/>
</dbReference>
<accession>A0A4U5M0K1</accession>
<dbReference type="AlphaFoldDB" id="A0A4U5M0K1"/>
<feature type="transmembrane region" description="Helical" evidence="1">
    <location>
        <begin position="147"/>
        <end position="171"/>
    </location>
</feature>
<reference evidence="2 3" key="2">
    <citation type="journal article" date="2019" name="G3 (Bethesda)">
        <title>Hybrid Assembly of the Genome of the Entomopathogenic Nematode Steinernema carpocapsae Identifies the X-Chromosome.</title>
        <authorList>
            <person name="Serra L."/>
            <person name="Macchietto M."/>
            <person name="Macias-Munoz A."/>
            <person name="McGill C.J."/>
            <person name="Rodriguez I.M."/>
            <person name="Rodriguez B."/>
            <person name="Murad R."/>
            <person name="Mortazavi A."/>
        </authorList>
    </citation>
    <scope>NUCLEOTIDE SEQUENCE [LARGE SCALE GENOMIC DNA]</scope>
    <source>
        <strain evidence="2 3">ALL</strain>
    </source>
</reference>
<dbReference type="SUPFAM" id="SSF81321">
    <property type="entry name" value="Family A G protein-coupled receptor-like"/>
    <property type="match status" value="1"/>
</dbReference>
<evidence type="ECO:0008006" key="4">
    <source>
        <dbReference type="Google" id="ProtNLM"/>
    </source>
</evidence>
<dbReference type="PANTHER" id="PTHR22943:SF248">
    <property type="entry name" value="SEVEN TM RECEPTOR"/>
    <property type="match status" value="1"/>
</dbReference>
<dbReference type="EMBL" id="AZBU02000010">
    <property type="protein sequence ID" value="TKR62174.1"/>
    <property type="molecule type" value="Genomic_DNA"/>
</dbReference>
<keyword evidence="3" id="KW-1185">Reference proteome</keyword>
<sequence length="245" mass="27611">MASVTAVIIVLFTQTLLLSYLFVYSKMNVFYLNPFTKVKIVVNVIFVLVPAAVFGTLVLFAPADKTYIGDQYNTHYEDYNSLVCYIITRVDTRATITYAIGFIFIYTATFVATSLYFLVKIYKKFKNPPSFVTATTLKLQKMIFSNVLVQSLVPVVFVAVPFLTAIGYAVIFDDGYGQVLFKVALVSITFHSLVSCSLVIWVTKPYRKHLIAVFQACIKFGHKEATYATPHAMWTVAKMKKRASD</sequence>